<feature type="compositionally biased region" description="Low complexity" evidence="1">
    <location>
        <begin position="80"/>
        <end position="94"/>
    </location>
</feature>
<feature type="compositionally biased region" description="Basic and acidic residues" evidence="1">
    <location>
        <begin position="95"/>
        <end position="107"/>
    </location>
</feature>
<dbReference type="AlphaFoldDB" id="D8QEH9"/>
<name>D8QEH9_SCHCM</name>
<keyword evidence="3" id="KW-1185">Reference proteome</keyword>
<proteinExistence type="predicted"/>
<protein>
    <submittedName>
        <fullName evidence="2">Uncharacterized protein</fullName>
    </submittedName>
</protein>
<feature type="non-terminal residue" evidence="2">
    <location>
        <position position="299"/>
    </location>
</feature>
<feature type="region of interest" description="Disordered" evidence="1">
    <location>
        <begin position="1"/>
        <end position="107"/>
    </location>
</feature>
<dbReference type="OrthoDB" id="2909835at2759"/>
<dbReference type="KEGG" id="scm:SCHCO_02587196"/>
<sequence>MSSRQRSPSIEIVSFGPPAQPRKPALVDSTRTRDNQSTSGAGASTKGASAHVVKRTVATASAEKPQPSTSAGSKRKSLDAPTSAAKRTKTSAAPKENKAKVEEKKDPTERWKWIDLARPELCVSMRTVSLSGSADDLLYANVVNLFHTHPDISPTRHDILSLSSFSEIKGTKIEAFNCGGTFFKSTAKTVADRLDKLESFLAECEGDETCHPTYGYPEAYKPKRVTKKKGEPEDTRWQWIDNRRPEMRFKGTKIEAYNCGGAYWKATGKTIADRLDKMERFLAECEGDETCHPRYTEQF</sequence>
<dbReference type="GeneID" id="9590633"/>
<feature type="compositionally biased region" description="Low complexity" evidence="1">
    <location>
        <begin position="37"/>
        <end position="50"/>
    </location>
</feature>
<dbReference type="Proteomes" id="UP000007431">
    <property type="component" value="Unassembled WGS sequence"/>
</dbReference>
<evidence type="ECO:0000313" key="3">
    <source>
        <dbReference type="Proteomes" id="UP000007431"/>
    </source>
</evidence>
<dbReference type="InParanoid" id="D8QEH9"/>
<gene>
    <name evidence="2" type="ORF">SCHCODRAFT_112263</name>
</gene>
<dbReference type="VEuPathDB" id="FungiDB:SCHCODRAFT_02587196"/>
<organism evidence="3">
    <name type="scientific">Schizophyllum commune (strain H4-8 / FGSC 9210)</name>
    <name type="common">Split gill fungus</name>
    <dbReference type="NCBI Taxonomy" id="578458"/>
    <lineage>
        <taxon>Eukaryota</taxon>
        <taxon>Fungi</taxon>
        <taxon>Dikarya</taxon>
        <taxon>Basidiomycota</taxon>
        <taxon>Agaricomycotina</taxon>
        <taxon>Agaricomycetes</taxon>
        <taxon>Agaricomycetidae</taxon>
        <taxon>Agaricales</taxon>
        <taxon>Schizophyllaceae</taxon>
        <taxon>Schizophyllum</taxon>
    </lineage>
</organism>
<dbReference type="RefSeq" id="XP_003029073.1">
    <property type="nucleotide sequence ID" value="XM_003029027.1"/>
</dbReference>
<dbReference type="EMBL" id="GL377310">
    <property type="protein sequence ID" value="EFI94170.1"/>
    <property type="molecule type" value="Genomic_DNA"/>
</dbReference>
<reference evidence="2 3" key="1">
    <citation type="journal article" date="2010" name="Nat. Biotechnol.">
        <title>Genome sequence of the model mushroom Schizophyllum commune.</title>
        <authorList>
            <person name="Ohm R.A."/>
            <person name="de Jong J.F."/>
            <person name="Lugones L.G."/>
            <person name="Aerts A."/>
            <person name="Kothe E."/>
            <person name="Stajich J.E."/>
            <person name="de Vries R.P."/>
            <person name="Record E."/>
            <person name="Levasseur A."/>
            <person name="Baker S.E."/>
            <person name="Bartholomew K.A."/>
            <person name="Coutinho P.M."/>
            <person name="Erdmann S."/>
            <person name="Fowler T.J."/>
            <person name="Gathman A.C."/>
            <person name="Lombard V."/>
            <person name="Henrissat B."/>
            <person name="Knabe N."/>
            <person name="Kuees U."/>
            <person name="Lilly W.W."/>
            <person name="Lindquist E."/>
            <person name="Lucas S."/>
            <person name="Magnuson J.K."/>
            <person name="Piumi F."/>
            <person name="Raudaskoski M."/>
            <person name="Salamov A."/>
            <person name="Schmutz J."/>
            <person name="Schwarze F.W.M.R."/>
            <person name="vanKuyk P.A."/>
            <person name="Horton J.S."/>
            <person name="Grigoriev I.V."/>
            <person name="Woesten H.A.B."/>
        </authorList>
    </citation>
    <scope>NUCLEOTIDE SEQUENCE [LARGE SCALE GENOMIC DNA]</scope>
    <source>
        <strain evidence="3">H4-8 / FGSC 9210</strain>
    </source>
</reference>
<dbReference type="HOGENOM" id="CLU_081063_0_0_1"/>
<evidence type="ECO:0000256" key="1">
    <source>
        <dbReference type="SAM" id="MobiDB-lite"/>
    </source>
</evidence>
<evidence type="ECO:0000313" key="2">
    <source>
        <dbReference type="EMBL" id="EFI94170.1"/>
    </source>
</evidence>
<accession>D8QEH9</accession>